<dbReference type="Proteomes" id="UP001152747">
    <property type="component" value="Unassembled WGS sequence"/>
</dbReference>
<dbReference type="Gene3D" id="1.10.8.10">
    <property type="entry name" value="DNA helicase RuvA subunit, C-terminal domain"/>
    <property type="match status" value="1"/>
</dbReference>
<comment type="caution">
    <text evidence="2">The sequence shown here is derived from an EMBL/GenBank/DDBJ whole genome shotgun (WGS) entry which is preliminary data.</text>
</comment>
<keyword evidence="3" id="KW-1185">Reference proteome</keyword>
<dbReference type="InterPro" id="IPR032350">
    <property type="entry name" value="Nbr1_FW"/>
</dbReference>
<evidence type="ECO:0000313" key="2">
    <source>
        <dbReference type="EMBL" id="CAI5455812.1"/>
    </source>
</evidence>
<gene>
    <name evidence="2" type="ORF">CAMP_LOCUS18449</name>
</gene>
<evidence type="ECO:0000313" key="3">
    <source>
        <dbReference type="Proteomes" id="UP001152747"/>
    </source>
</evidence>
<evidence type="ECO:0000259" key="1">
    <source>
        <dbReference type="Pfam" id="PF16158"/>
    </source>
</evidence>
<dbReference type="Pfam" id="PF14555">
    <property type="entry name" value="UBA_4"/>
    <property type="match status" value="1"/>
</dbReference>
<protein>
    <recommendedName>
        <fullName evidence="1">Nbr1 FW domain-containing protein</fullName>
    </recommendedName>
</protein>
<dbReference type="Pfam" id="PF16158">
    <property type="entry name" value="N_BRCA1_IG"/>
    <property type="match status" value="1"/>
</dbReference>
<dbReference type="OrthoDB" id="661148at2759"/>
<dbReference type="EMBL" id="CANHGI010000006">
    <property type="protein sequence ID" value="CAI5455812.1"/>
    <property type="molecule type" value="Genomic_DNA"/>
</dbReference>
<organism evidence="2 3">
    <name type="scientific">Caenorhabditis angaria</name>
    <dbReference type="NCBI Taxonomy" id="860376"/>
    <lineage>
        <taxon>Eukaryota</taxon>
        <taxon>Metazoa</taxon>
        <taxon>Ecdysozoa</taxon>
        <taxon>Nematoda</taxon>
        <taxon>Chromadorea</taxon>
        <taxon>Rhabditida</taxon>
        <taxon>Rhabditina</taxon>
        <taxon>Rhabditomorpha</taxon>
        <taxon>Rhabditoidea</taxon>
        <taxon>Rhabditidae</taxon>
        <taxon>Peloderinae</taxon>
        <taxon>Caenorhabditis</taxon>
    </lineage>
</organism>
<reference evidence="2" key="1">
    <citation type="submission" date="2022-11" db="EMBL/GenBank/DDBJ databases">
        <authorList>
            <person name="Kikuchi T."/>
        </authorList>
    </citation>
    <scope>NUCLEOTIDE SEQUENCE</scope>
    <source>
        <strain evidence="2">PS1010</strain>
    </source>
</reference>
<dbReference type="SUPFAM" id="SSF46934">
    <property type="entry name" value="UBA-like"/>
    <property type="match status" value="1"/>
</dbReference>
<dbReference type="AlphaFoldDB" id="A0A9P1J342"/>
<name>A0A9P1J342_9PELO</name>
<sequence length="212" mass="24119">MESLENSIVSMMSQMSTDDHESLIRKFIAIVYPQIVPQDLAAFYMDLANWNLDLALNVFYDQNGDLRNMEEAFRMSSLTSQFLQCSDSSAVNGDRAICPGEIFEVDFQALNDGRFRFPDGTRLVLIDGDLIDYEIRLDTVLGPNEEGPVNLRIHTPNVEGTYRSRFQFVTPQNVFFGDSLWIILRVASQAEELPDVAQHNNSPQPQEDDLME</sequence>
<feature type="domain" description="Nbr1 FW" evidence="1">
    <location>
        <begin position="96"/>
        <end position="186"/>
    </location>
</feature>
<accession>A0A9P1J342</accession>
<dbReference type="InterPro" id="IPR013783">
    <property type="entry name" value="Ig-like_fold"/>
</dbReference>
<proteinExistence type="predicted"/>
<dbReference type="Gene3D" id="2.60.40.10">
    <property type="entry name" value="Immunoglobulins"/>
    <property type="match status" value="1"/>
</dbReference>
<dbReference type="InterPro" id="IPR009060">
    <property type="entry name" value="UBA-like_sf"/>
</dbReference>